<protein>
    <recommendedName>
        <fullName evidence="4">Secreted protein</fullName>
    </recommendedName>
</protein>
<gene>
    <name evidence="2" type="ORF">B0T17DRAFT_52247</name>
</gene>
<evidence type="ECO:0000313" key="2">
    <source>
        <dbReference type="EMBL" id="KAK0635668.1"/>
    </source>
</evidence>
<dbReference type="AlphaFoldDB" id="A0AA39XKG1"/>
<proteinExistence type="predicted"/>
<keyword evidence="1" id="KW-0732">Signal</keyword>
<organism evidence="2 3">
    <name type="scientific">Bombardia bombarda</name>
    <dbReference type="NCBI Taxonomy" id="252184"/>
    <lineage>
        <taxon>Eukaryota</taxon>
        <taxon>Fungi</taxon>
        <taxon>Dikarya</taxon>
        <taxon>Ascomycota</taxon>
        <taxon>Pezizomycotina</taxon>
        <taxon>Sordariomycetes</taxon>
        <taxon>Sordariomycetidae</taxon>
        <taxon>Sordariales</taxon>
        <taxon>Lasiosphaeriaceae</taxon>
        <taxon>Bombardia</taxon>
    </lineage>
</organism>
<feature type="signal peptide" evidence="1">
    <location>
        <begin position="1"/>
        <end position="19"/>
    </location>
</feature>
<dbReference type="Proteomes" id="UP001174934">
    <property type="component" value="Unassembled WGS sequence"/>
</dbReference>
<accession>A0AA39XKG1</accession>
<sequence>MGCCRWTAVCVFGVHFSLSTYLCDFKRHIHQSHIEVGHLGKAHRHGPFTTAENCGGERELGVAKADRLENNTEQKVGLVHPSQGAAVAASQVVVSCSNDEGGNQPSFSFISLSLWHLGARA</sequence>
<feature type="chain" id="PRO_5041447439" description="Secreted protein" evidence="1">
    <location>
        <begin position="20"/>
        <end position="121"/>
    </location>
</feature>
<evidence type="ECO:0000313" key="3">
    <source>
        <dbReference type="Proteomes" id="UP001174934"/>
    </source>
</evidence>
<keyword evidence="3" id="KW-1185">Reference proteome</keyword>
<evidence type="ECO:0000256" key="1">
    <source>
        <dbReference type="SAM" id="SignalP"/>
    </source>
</evidence>
<name>A0AA39XKG1_9PEZI</name>
<reference evidence="2" key="1">
    <citation type="submission" date="2023-06" db="EMBL/GenBank/DDBJ databases">
        <title>Genome-scale phylogeny and comparative genomics of the fungal order Sordariales.</title>
        <authorList>
            <consortium name="Lawrence Berkeley National Laboratory"/>
            <person name="Hensen N."/>
            <person name="Bonometti L."/>
            <person name="Westerberg I."/>
            <person name="Brannstrom I.O."/>
            <person name="Guillou S."/>
            <person name="Cros-Aarteil S."/>
            <person name="Calhoun S."/>
            <person name="Haridas S."/>
            <person name="Kuo A."/>
            <person name="Mondo S."/>
            <person name="Pangilinan J."/>
            <person name="Riley R."/>
            <person name="LaButti K."/>
            <person name="Andreopoulos B."/>
            <person name="Lipzen A."/>
            <person name="Chen C."/>
            <person name="Yanf M."/>
            <person name="Daum C."/>
            <person name="Ng V."/>
            <person name="Clum A."/>
            <person name="Steindorff A."/>
            <person name="Ohm R."/>
            <person name="Martin F."/>
            <person name="Silar P."/>
            <person name="Natvig D."/>
            <person name="Lalanne C."/>
            <person name="Gautier V."/>
            <person name="Ament-velasquez S.L."/>
            <person name="Kruys A."/>
            <person name="Hutchinson M.I."/>
            <person name="Powell A.J."/>
            <person name="Barry K."/>
            <person name="Miller A.N."/>
            <person name="Grigoriev I.V."/>
            <person name="Debuchy R."/>
            <person name="Gladieux P."/>
            <person name="Thoren M.H."/>
            <person name="Johannesson H."/>
        </authorList>
    </citation>
    <scope>NUCLEOTIDE SEQUENCE</scope>
    <source>
        <strain evidence="2">SMH3391-2</strain>
    </source>
</reference>
<comment type="caution">
    <text evidence="2">The sequence shown here is derived from an EMBL/GenBank/DDBJ whole genome shotgun (WGS) entry which is preliminary data.</text>
</comment>
<evidence type="ECO:0008006" key="4">
    <source>
        <dbReference type="Google" id="ProtNLM"/>
    </source>
</evidence>
<dbReference type="EMBL" id="JAULSR010000001">
    <property type="protein sequence ID" value="KAK0635668.1"/>
    <property type="molecule type" value="Genomic_DNA"/>
</dbReference>